<evidence type="ECO:0000313" key="4">
    <source>
        <dbReference type="EMBL" id="MCX2839872.1"/>
    </source>
</evidence>
<feature type="domain" description="Bacterial sugar transferase" evidence="3">
    <location>
        <begin position="7"/>
        <end position="181"/>
    </location>
</feature>
<dbReference type="GO" id="GO:0016780">
    <property type="term" value="F:phosphotransferase activity, for other substituted phosphate groups"/>
    <property type="evidence" value="ECO:0007669"/>
    <property type="project" value="TreeGrafter"/>
</dbReference>
<dbReference type="AlphaFoldDB" id="A0A9X3I3D7"/>
<dbReference type="PANTHER" id="PTHR30576">
    <property type="entry name" value="COLANIC BIOSYNTHESIS UDP-GLUCOSE LIPID CARRIER TRANSFERASE"/>
    <property type="match status" value="1"/>
</dbReference>
<evidence type="ECO:0000313" key="5">
    <source>
        <dbReference type="Proteomes" id="UP001148482"/>
    </source>
</evidence>
<dbReference type="EMBL" id="JAPJDA010000053">
    <property type="protein sequence ID" value="MCX2839872.1"/>
    <property type="molecule type" value="Genomic_DNA"/>
</dbReference>
<keyword evidence="5" id="KW-1185">Reference proteome</keyword>
<sequence length="207" mass="24142">MYRRLIKRPMDFLLSLFAIVVLSPILIIVAILVRTKLGSPILFKQKRPGLNEEIFLMYKFRTMTDERDNKGELLPDSFRLTKFGRLLRSTSLDELPELFNILKGDMSIVGPRPLLVQYLPLYNNHQKRRHEVRPGLSGLAQVSGRNAISWEDKFNLDVEYVDNVRFIEDWKIIFLTIKKVFVREGINSETAATIEPFKGTKKERMET</sequence>
<gene>
    <name evidence="4" type="ORF">OQ279_17235</name>
</gene>
<accession>A0A9X3I3D7</accession>
<proteinExistence type="inferred from homology"/>
<name>A0A9X3I3D7_9FLAO</name>
<comment type="caution">
    <text evidence="4">The sequence shown here is derived from an EMBL/GenBank/DDBJ whole genome shotgun (WGS) entry which is preliminary data.</text>
</comment>
<dbReference type="Proteomes" id="UP001148482">
    <property type="component" value="Unassembled WGS sequence"/>
</dbReference>
<evidence type="ECO:0000259" key="3">
    <source>
        <dbReference type="Pfam" id="PF02397"/>
    </source>
</evidence>
<keyword evidence="2" id="KW-0812">Transmembrane</keyword>
<reference evidence="4" key="1">
    <citation type="submission" date="2022-11" db="EMBL/GenBank/DDBJ databases">
        <title>Salinimicrobium profundisediminis sp. nov., isolated from deep-sea sediment of the Mariana Trench.</title>
        <authorList>
            <person name="Fu H."/>
        </authorList>
    </citation>
    <scope>NUCLEOTIDE SEQUENCE</scope>
    <source>
        <strain evidence="4">MT39</strain>
    </source>
</reference>
<keyword evidence="2" id="KW-1133">Transmembrane helix</keyword>
<evidence type="ECO:0000256" key="2">
    <source>
        <dbReference type="SAM" id="Phobius"/>
    </source>
</evidence>
<comment type="similarity">
    <text evidence="1">Belongs to the bacterial sugar transferase family.</text>
</comment>
<feature type="transmembrane region" description="Helical" evidence="2">
    <location>
        <begin position="12"/>
        <end position="33"/>
    </location>
</feature>
<dbReference type="Pfam" id="PF02397">
    <property type="entry name" value="Bac_transf"/>
    <property type="match status" value="1"/>
</dbReference>
<evidence type="ECO:0000256" key="1">
    <source>
        <dbReference type="ARBA" id="ARBA00006464"/>
    </source>
</evidence>
<dbReference type="InterPro" id="IPR003362">
    <property type="entry name" value="Bact_transf"/>
</dbReference>
<dbReference type="PANTHER" id="PTHR30576:SF8">
    <property type="entry name" value="UNDECAPRENYL-PHOSPHATE GALACTOSE PHOSPHOTRANSFERASE"/>
    <property type="match status" value="1"/>
</dbReference>
<organism evidence="4 5">
    <name type="scientific">Salinimicrobium profundisediminis</name>
    <dbReference type="NCBI Taxonomy" id="2994553"/>
    <lineage>
        <taxon>Bacteria</taxon>
        <taxon>Pseudomonadati</taxon>
        <taxon>Bacteroidota</taxon>
        <taxon>Flavobacteriia</taxon>
        <taxon>Flavobacteriales</taxon>
        <taxon>Flavobacteriaceae</taxon>
        <taxon>Salinimicrobium</taxon>
    </lineage>
</organism>
<protein>
    <submittedName>
        <fullName evidence="4">Sugar transferase</fullName>
    </submittedName>
</protein>
<keyword evidence="4" id="KW-0808">Transferase</keyword>
<keyword evidence="2" id="KW-0472">Membrane</keyword>